<name>A0A168M2M3_9SPHN</name>
<dbReference type="KEGG" id="ery:CP97_14799"/>
<dbReference type="InterPro" id="IPR001623">
    <property type="entry name" value="DnaJ_domain"/>
</dbReference>
<gene>
    <name evidence="3" type="ORF">CP97_14799</name>
</gene>
<evidence type="ECO:0000313" key="3">
    <source>
        <dbReference type="EMBL" id="ANC50485.1"/>
    </source>
</evidence>
<dbReference type="Gene3D" id="1.10.287.110">
    <property type="entry name" value="DnaJ domain"/>
    <property type="match status" value="1"/>
</dbReference>
<dbReference type="STRING" id="1648404.CP97_14799"/>
<dbReference type="OrthoDB" id="9779889at2"/>
<accession>A0A168M2M3</accession>
<keyword evidence="4" id="KW-1185">Reference proteome</keyword>
<keyword evidence="1" id="KW-0143">Chaperone</keyword>
<dbReference type="CDD" id="cd06257">
    <property type="entry name" value="DnaJ"/>
    <property type="match status" value="1"/>
</dbReference>
<organism evidence="3 4">
    <name type="scientific">Aurantiacibacter atlanticus</name>
    <dbReference type="NCBI Taxonomy" id="1648404"/>
    <lineage>
        <taxon>Bacteria</taxon>
        <taxon>Pseudomonadati</taxon>
        <taxon>Pseudomonadota</taxon>
        <taxon>Alphaproteobacteria</taxon>
        <taxon>Sphingomonadales</taxon>
        <taxon>Erythrobacteraceae</taxon>
        <taxon>Aurantiacibacter</taxon>
    </lineage>
</organism>
<dbReference type="PRINTS" id="PR00625">
    <property type="entry name" value="JDOMAIN"/>
</dbReference>
<evidence type="ECO:0000256" key="1">
    <source>
        <dbReference type="ARBA" id="ARBA00023186"/>
    </source>
</evidence>
<dbReference type="Proteomes" id="UP000059113">
    <property type="component" value="Chromosome"/>
</dbReference>
<sequence length="153" mass="17926">MDRESGFVDYYDLLQVDHDCEPRILELAYHYFAKMYHPDNSDTHDASRFHEIVEAYRLLKDPEKRAEYDRSYATEKSESPRSFSLNSDIGIDEETTINDAKIQSNILLRLYKRRRENTSDAGIVGWLLQEKLAVRTPISNFTSGISNLRAMWK</sequence>
<dbReference type="Pfam" id="PF00226">
    <property type="entry name" value="DnaJ"/>
    <property type="match status" value="1"/>
</dbReference>
<evidence type="ECO:0000259" key="2">
    <source>
        <dbReference type="PROSITE" id="PS50076"/>
    </source>
</evidence>
<reference evidence="3" key="1">
    <citation type="journal article" date="2015" name="Int. J. Syst. Evol. Microbiol.">
        <title>Erythrobacter atlanticus sp. nov., a bacterium from ocean sediment able to degrade polycyclic aromatic hydrocarbons.</title>
        <authorList>
            <person name="Zhuang L."/>
            <person name="Liu Y."/>
            <person name="Wang L."/>
            <person name="Wang W."/>
            <person name="Shao Z."/>
        </authorList>
    </citation>
    <scope>NUCLEOTIDE SEQUENCE [LARGE SCALE GENOMIC DNA]</scope>
    <source>
        <strain evidence="3">S21-N3</strain>
    </source>
</reference>
<evidence type="ECO:0000313" key="4">
    <source>
        <dbReference type="Proteomes" id="UP000059113"/>
    </source>
</evidence>
<dbReference type="SMART" id="SM00271">
    <property type="entry name" value="DnaJ"/>
    <property type="match status" value="1"/>
</dbReference>
<dbReference type="EMBL" id="CP011310">
    <property type="protein sequence ID" value="ANC50485.1"/>
    <property type="molecule type" value="Genomic_DNA"/>
</dbReference>
<dbReference type="InterPro" id="IPR051938">
    <property type="entry name" value="Apopto_cytoskel_mod"/>
</dbReference>
<dbReference type="PANTHER" id="PTHR44145">
    <property type="entry name" value="DNAJ HOMOLOG SUBFAMILY A MEMBER 3, MITOCHONDRIAL"/>
    <property type="match status" value="1"/>
</dbReference>
<protein>
    <submittedName>
        <fullName evidence="3">Heat shock protein DnaJ domain-containing protein</fullName>
    </submittedName>
</protein>
<dbReference type="SUPFAM" id="SSF46565">
    <property type="entry name" value="Chaperone J-domain"/>
    <property type="match status" value="1"/>
</dbReference>
<dbReference type="PANTHER" id="PTHR44145:SF3">
    <property type="entry name" value="DNAJ HOMOLOG SUBFAMILY A MEMBER 3, MITOCHONDRIAL"/>
    <property type="match status" value="1"/>
</dbReference>
<dbReference type="InterPro" id="IPR036869">
    <property type="entry name" value="J_dom_sf"/>
</dbReference>
<keyword evidence="3" id="KW-0346">Stress response</keyword>
<reference evidence="3" key="2">
    <citation type="submission" date="2016-04" db="EMBL/GenBank/DDBJ databases">
        <authorList>
            <person name="Evans L.H."/>
            <person name="Alamgir A."/>
            <person name="Owens N."/>
            <person name="Weber N.D."/>
            <person name="Virtaneva K."/>
            <person name="Barbian K."/>
            <person name="Babar A."/>
            <person name="Rosenke K."/>
        </authorList>
    </citation>
    <scope>NUCLEOTIDE SEQUENCE</scope>
    <source>
        <strain evidence="3">S21-N3</strain>
    </source>
</reference>
<dbReference type="AlphaFoldDB" id="A0A168M2M3"/>
<feature type="domain" description="J" evidence="2">
    <location>
        <begin position="9"/>
        <end position="72"/>
    </location>
</feature>
<dbReference type="RefSeq" id="WP_048886124.1">
    <property type="nucleotide sequence ID" value="NZ_CP011310.1"/>
</dbReference>
<proteinExistence type="predicted"/>
<dbReference type="PROSITE" id="PS50076">
    <property type="entry name" value="DNAJ_2"/>
    <property type="match status" value="1"/>
</dbReference>